<dbReference type="SMART" id="SM00354">
    <property type="entry name" value="HTH_LACI"/>
    <property type="match status" value="1"/>
</dbReference>
<dbReference type="SUPFAM" id="SSF47413">
    <property type="entry name" value="lambda repressor-like DNA-binding domains"/>
    <property type="match status" value="1"/>
</dbReference>
<dbReference type="GO" id="GO:0000976">
    <property type="term" value="F:transcription cis-regulatory region binding"/>
    <property type="evidence" value="ECO:0007669"/>
    <property type="project" value="TreeGrafter"/>
</dbReference>
<dbReference type="AlphaFoldDB" id="A0A2W7Q5K6"/>
<feature type="compositionally biased region" description="Basic and acidic residues" evidence="4">
    <location>
        <begin position="1"/>
        <end position="11"/>
    </location>
</feature>
<dbReference type="InterPro" id="IPR000843">
    <property type="entry name" value="HTH_LacI"/>
</dbReference>
<dbReference type="PANTHER" id="PTHR30146:SF33">
    <property type="entry name" value="TRANSCRIPTIONAL REGULATOR"/>
    <property type="match status" value="1"/>
</dbReference>
<gene>
    <name evidence="6" type="ORF">LX81_01629</name>
</gene>
<reference evidence="6 7" key="1">
    <citation type="submission" date="2018-06" db="EMBL/GenBank/DDBJ databases">
        <title>Genomic Encyclopedia of Archaeal and Bacterial Type Strains, Phase II (KMG-II): from individual species to whole genera.</title>
        <authorList>
            <person name="Goeker M."/>
        </authorList>
    </citation>
    <scope>NUCLEOTIDE SEQUENCE [LARGE SCALE GENOMIC DNA]</scope>
    <source>
        <strain evidence="6 7">DSM 22009</strain>
    </source>
</reference>
<dbReference type="Proteomes" id="UP000248916">
    <property type="component" value="Unassembled WGS sequence"/>
</dbReference>
<dbReference type="PROSITE" id="PS50932">
    <property type="entry name" value="HTH_LACI_2"/>
    <property type="match status" value="1"/>
</dbReference>
<keyword evidence="2" id="KW-0238">DNA-binding</keyword>
<sequence>MTEPDRSDHPERRRRKMQSVTMSDVARAAQVSPSTVSLYLRKPEAVSERVGARVADAIETLGYVPNFVAGGLAAATSRVVSVTVPSLRNAFFSETVTELERLLSGRSLHTLVGHTEYSLEQEERLVRAALSWSPAAVVLTGHTHTDTTRDLLARSGASVVEMWDFGPDPIGRSVGFSHHAVGRCIADHFASQGYGSGAFAGARLTEDARAAQRAQGFLDGMRDRGLSARLVEVAGPASTGAGADLLSRVMEDPVRAVACSNDTVALGVMFEAARRGLRVPQDLAVAGFGDLEFAAQTIPPLTTVRPPAKRIAAAVAEAVLLGPDGDAPRRVDVKFAFCRRGSA</sequence>
<dbReference type="InterPro" id="IPR046335">
    <property type="entry name" value="LacI/GalR-like_sensor"/>
</dbReference>
<evidence type="ECO:0000256" key="3">
    <source>
        <dbReference type="ARBA" id="ARBA00023163"/>
    </source>
</evidence>
<dbReference type="Pfam" id="PF13377">
    <property type="entry name" value="Peripla_BP_3"/>
    <property type="match status" value="1"/>
</dbReference>
<dbReference type="PANTHER" id="PTHR30146">
    <property type="entry name" value="LACI-RELATED TRANSCRIPTIONAL REPRESSOR"/>
    <property type="match status" value="1"/>
</dbReference>
<dbReference type="SUPFAM" id="SSF53822">
    <property type="entry name" value="Periplasmic binding protein-like I"/>
    <property type="match status" value="1"/>
</dbReference>
<keyword evidence="3" id="KW-0804">Transcription</keyword>
<keyword evidence="7" id="KW-1185">Reference proteome</keyword>
<evidence type="ECO:0000259" key="5">
    <source>
        <dbReference type="PROSITE" id="PS50932"/>
    </source>
</evidence>
<feature type="region of interest" description="Disordered" evidence="4">
    <location>
        <begin position="1"/>
        <end position="23"/>
    </location>
</feature>
<evidence type="ECO:0000256" key="4">
    <source>
        <dbReference type="SAM" id="MobiDB-lite"/>
    </source>
</evidence>
<dbReference type="InterPro" id="IPR010982">
    <property type="entry name" value="Lambda_DNA-bd_dom_sf"/>
</dbReference>
<evidence type="ECO:0000256" key="1">
    <source>
        <dbReference type="ARBA" id="ARBA00023015"/>
    </source>
</evidence>
<dbReference type="GO" id="GO:0003700">
    <property type="term" value="F:DNA-binding transcription factor activity"/>
    <property type="evidence" value="ECO:0007669"/>
    <property type="project" value="TreeGrafter"/>
</dbReference>
<organism evidence="6 7">
    <name type="scientific">Palleronia aestuarii</name>
    <dbReference type="NCBI Taxonomy" id="568105"/>
    <lineage>
        <taxon>Bacteria</taxon>
        <taxon>Pseudomonadati</taxon>
        <taxon>Pseudomonadota</taxon>
        <taxon>Alphaproteobacteria</taxon>
        <taxon>Rhodobacterales</taxon>
        <taxon>Roseobacteraceae</taxon>
        <taxon>Palleronia</taxon>
    </lineage>
</organism>
<dbReference type="CDD" id="cd01392">
    <property type="entry name" value="HTH_LacI"/>
    <property type="match status" value="1"/>
</dbReference>
<dbReference type="CDD" id="cd01575">
    <property type="entry name" value="PBP1_GntR"/>
    <property type="match status" value="1"/>
</dbReference>
<dbReference type="RefSeq" id="WP_111536790.1">
    <property type="nucleotide sequence ID" value="NZ_QKZL01000005.1"/>
</dbReference>
<evidence type="ECO:0000256" key="2">
    <source>
        <dbReference type="ARBA" id="ARBA00023125"/>
    </source>
</evidence>
<comment type="caution">
    <text evidence="6">The sequence shown here is derived from an EMBL/GenBank/DDBJ whole genome shotgun (WGS) entry which is preliminary data.</text>
</comment>
<feature type="domain" description="HTH lacI-type" evidence="5">
    <location>
        <begin position="20"/>
        <end position="74"/>
    </location>
</feature>
<dbReference type="Gene3D" id="1.10.260.40">
    <property type="entry name" value="lambda repressor-like DNA-binding domains"/>
    <property type="match status" value="1"/>
</dbReference>
<evidence type="ECO:0000313" key="7">
    <source>
        <dbReference type="Proteomes" id="UP000248916"/>
    </source>
</evidence>
<dbReference type="OrthoDB" id="7170131at2"/>
<protein>
    <submittedName>
        <fullName evidence="6">LacI family transcriptional regulator</fullName>
    </submittedName>
</protein>
<accession>A0A2W7Q5K6</accession>
<evidence type="ECO:0000313" key="6">
    <source>
        <dbReference type="EMBL" id="PZX16999.1"/>
    </source>
</evidence>
<keyword evidence="1" id="KW-0805">Transcription regulation</keyword>
<dbReference type="InterPro" id="IPR028082">
    <property type="entry name" value="Peripla_BP_I"/>
</dbReference>
<dbReference type="Gene3D" id="3.40.50.2300">
    <property type="match status" value="2"/>
</dbReference>
<dbReference type="EMBL" id="QKZL01000005">
    <property type="protein sequence ID" value="PZX16999.1"/>
    <property type="molecule type" value="Genomic_DNA"/>
</dbReference>
<proteinExistence type="predicted"/>
<name>A0A2W7Q5K6_9RHOB</name>
<dbReference type="PROSITE" id="PS00356">
    <property type="entry name" value="HTH_LACI_1"/>
    <property type="match status" value="1"/>
</dbReference>
<dbReference type="Pfam" id="PF00356">
    <property type="entry name" value="LacI"/>
    <property type="match status" value="1"/>
</dbReference>